<evidence type="ECO:0000259" key="2">
    <source>
        <dbReference type="SMART" id="SM00867"/>
    </source>
</evidence>
<dbReference type="Gene3D" id="2.40.128.110">
    <property type="entry name" value="Lipid/polyisoprenoid-binding, YceI-like"/>
    <property type="match status" value="1"/>
</dbReference>
<dbReference type="InterPro" id="IPR036761">
    <property type="entry name" value="TTHA0802/YceI-like_sf"/>
</dbReference>
<dbReference type="PANTHER" id="PTHR34406">
    <property type="entry name" value="PROTEIN YCEI"/>
    <property type="match status" value="1"/>
</dbReference>
<evidence type="ECO:0000256" key="1">
    <source>
        <dbReference type="ARBA" id="ARBA00008812"/>
    </source>
</evidence>
<organism evidence="3 4">
    <name type="scientific">Actinacidiphila polyblastidii</name>
    <dbReference type="NCBI Taxonomy" id="3110430"/>
    <lineage>
        <taxon>Bacteria</taxon>
        <taxon>Bacillati</taxon>
        <taxon>Actinomycetota</taxon>
        <taxon>Actinomycetes</taxon>
        <taxon>Kitasatosporales</taxon>
        <taxon>Streptomycetaceae</taxon>
        <taxon>Actinacidiphila</taxon>
    </lineage>
</organism>
<dbReference type="SUPFAM" id="SSF101874">
    <property type="entry name" value="YceI-like"/>
    <property type="match status" value="1"/>
</dbReference>
<dbReference type="PANTHER" id="PTHR34406:SF1">
    <property type="entry name" value="PROTEIN YCEI"/>
    <property type="match status" value="1"/>
</dbReference>
<dbReference type="Proteomes" id="UP001344658">
    <property type="component" value="Unassembled WGS sequence"/>
</dbReference>
<accession>A0ABU7PIX7</accession>
<dbReference type="RefSeq" id="WP_330798630.1">
    <property type="nucleotide sequence ID" value="NZ_JAZEWV010000026.1"/>
</dbReference>
<sequence>MTTQTDVIDGYVAGTWTIDAVHSDVSFYVRHLGVSKVRGHFAEFSGTIVTAENPLESTVNAVIKTTSVSTNNEMRDNHVRGEDFLDVEKFPELTFTSATIRAKTSELFEVDGELTLHGVTKTVTLQLELNGFGTHYEGHAIAGFSAATEISRSEFGVTGGAAGAAVSDKIRIALEIEAAAQAAA</sequence>
<dbReference type="SMART" id="SM00867">
    <property type="entry name" value="YceI"/>
    <property type="match status" value="1"/>
</dbReference>
<evidence type="ECO:0000313" key="4">
    <source>
        <dbReference type="Proteomes" id="UP001344658"/>
    </source>
</evidence>
<dbReference type="Pfam" id="PF04264">
    <property type="entry name" value="YceI"/>
    <property type="match status" value="1"/>
</dbReference>
<proteinExistence type="inferred from homology"/>
<protein>
    <submittedName>
        <fullName evidence="3">YceI family protein</fullName>
    </submittedName>
</protein>
<dbReference type="EMBL" id="JAZEWV010000026">
    <property type="protein sequence ID" value="MEE4545217.1"/>
    <property type="molecule type" value="Genomic_DNA"/>
</dbReference>
<comment type="similarity">
    <text evidence="1">Belongs to the UPF0312 family.</text>
</comment>
<keyword evidence="4" id="KW-1185">Reference proteome</keyword>
<evidence type="ECO:0000313" key="3">
    <source>
        <dbReference type="EMBL" id="MEE4545217.1"/>
    </source>
</evidence>
<gene>
    <name evidence="3" type="ORF">V2S66_25015</name>
</gene>
<dbReference type="InterPro" id="IPR007372">
    <property type="entry name" value="Lipid/polyisoprenoid-bd_YceI"/>
</dbReference>
<name>A0ABU7PIX7_9ACTN</name>
<comment type="caution">
    <text evidence="3">The sequence shown here is derived from an EMBL/GenBank/DDBJ whole genome shotgun (WGS) entry which is preliminary data.</text>
</comment>
<feature type="domain" description="Lipid/polyisoprenoid-binding YceI-like" evidence="2">
    <location>
        <begin position="15"/>
        <end position="179"/>
    </location>
</feature>
<reference evidence="3 4" key="1">
    <citation type="submission" date="2023-12" db="EMBL/GenBank/DDBJ databases">
        <title>Streptomyces sp. V4-01.</title>
        <authorList>
            <person name="Somphong A."/>
            <person name="Phongsopitanun W."/>
        </authorList>
    </citation>
    <scope>NUCLEOTIDE SEQUENCE [LARGE SCALE GENOMIC DNA]</scope>
    <source>
        <strain evidence="3 4">V4-01</strain>
    </source>
</reference>